<dbReference type="Gene3D" id="3.40.225.10">
    <property type="entry name" value="Class II aldolase/adducin N-terminal domain"/>
    <property type="match status" value="1"/>
</dbReference>
<keyword evidence="3" id="KW-1185">Reference proteome</keyword>
<evidence type="ECO:0000313" key="3">
    <source>
        <dbReference type="Proteomes" id="UP001583193"/>
    </source>
</evidence>
<evidence type="ECO:0000259" key="1">
    <source>
        <dbReference type="Pfam" id="PF00596"/>
    </source>
</evidence>
<gene>
    <name evidence="2" type="ORF">Plec18167_004500</name>
</gene>
<dbReference type="Pfam" id="PF00596">
    <property type="entry name" value="Aldolase_II"/>
    <property type="match status" value="1"/>
</dbReference>
<evidence type="ECO:0000313" key="2">
    <source>
        <dbReference type="EMBL" id="KAL1878428.1"/>
    </source>
</evidence>
<dbReference type="Proteomes" id="UP001583193">
    <property type="component" value="Unassembled WGS sequence"/>
</dbReference>
<protein>
    <recommendedName>
        <fullName evidence="1">Class II aldolase/adducin N-terminal domain-containing protein</fullName>
    </recommendedName>
</protein>
<proteinExistence type="predicted"/>
<comment type="caution">
    <text evidence="2">The sequence shown here is derived from an EMBL/GenBank/DDBJ whole genome shotgun (WGS) entry which is preliminary data.</text>
</comment>
<name>A0ABR3XS56_9EURO</name>
<sequence length="185" mass="20240">MPPATVSSAEDIVEYYVQDASPVNPDSPNGISGVPLRPCIHMAGFLGNPVPNFDILKFYEKDGIHDLLIRTEQLGQRLAEHFATETDDVSQSVVLMRGHGFTAVGGSIPECVLRAIYTIENAKIQNAALSLRAPSPAASGATNDIQYLDQTELKGAREMTQWSYTRPWALWTKEVETSSLYVNSA</sequence>
<accession>A0ABR3XS56</accession>
<organism evidence="2 3">
    <name type="scientific">Paecilomyces lecythidis</name>
    <dbReference type="NCBI Taxonomy" id="3004212"/>
    <lineage>
        <taxon>Eukaryota</taxon>
        <taxon>Fungi</taxon>
        <taxon>Dikarya</taxon>
        <taxon>Ascomycota</taxon>
        <taxon>Pezizomycotina</taxon>
        <taxon>Eurotiomycetes</taxon>
        <taxon>Eurotiomycetidae</taxon>
        <taxon>Eurotiales</taxon>
        <taxon>Thermoascaceae</taxon>
        <taxon>Paecilomyces</taxon>
    </lineage>
</organism>
<feature type="domain" description="Class II aldolase/adducin N-terminal" evidence="1">
    <location>
        <begin position="64"/>
        <end position="125"/>
    </location>
</feature>
<dbReference type="InterPro" id="IPR036409">
    <property type="entry name" value="Aldolase_II/adducin_N_sf"/>
</dbReference>
<dbReference type="EMBL" id="JAVDPF010000012">
    <property type="protein sequence ID" value="KAL1878428.1"/>
    <property type="molecule type" value="Genomic_DNA"/>
</dbReference>
<dbReference type="SUPFAM" id="SSF53639">
    <property type="entry name" value="AraD/HMP-PK domain-like"/>
    <property type="match status" value="1"/>
</dbReference>
<dbReference type="InterPro" id="IPR001303">
    <property type="entry name" value="Aldolase_II/adducin_N"/>
</dbReference>
<reference evidence="2 3" key="1">
    <citation type="journal article" date="2024" name="IMA Fungus">
        <title>IMA Genome - F19 : A genome assembly and annotation guide to empower mycologists, including annotated draft genome sequences of Ceratocystis pirilliformis, Diaporthe australafricana, Fusarium ophioides, Paecilomyces lecythidis, and Sporothrix stenoceras.</title>
        <authorList>
            <person name="Aylward J."/>
            <person name="Wilson A.M."/>
            <person name="Visagie C.M."/>
            <person name="Spraker J."/>
            <person name="Barnes I."/>
            <person name="Buitendag C."/>
            <person name="Ceriani C."/>
            <person name="Del Mar Angel L."/>
            <person name="du Plessis D."/>
            <person name="Fuchs T."/>
            <person name="Gasser K."/>
            <person name="Kramer D."/>
            <person name="Li W."/>
            <person name="Munsamy K."/>
            <person name="Piso A."/>
            <person name="Price J.L."/>
            <person name="Sonnekus B."/>
            <person name="Thomas C."/>
            <person name="van der Nest A."/>
            <person name="van Dijk A."/>
            <person name="van Heerden A."/>
            <person name="van Vuuren N."/>
            <person name="Yilmaz N."/>
            <person name="Duong T.A."/>
            <person name="van der Merwe N.A."/>
            <person name="Wingfield M.J."/>
            <person name="Wingfield B.D."/>
        </authorList>
    </citation>
    <scope>NUCLEOTIDE SEQUENCE [LARGE SCALE GENOMIC DNA]</scope>
    <source>
        <strain evidence="2 3">CMW 18167</strain>
    </source>
</reference>